<gene>
    <name evidence="2" type="ORF">X975_07984</name>
</gene>
<dbReference type="AlphaFoldDB" id="A0A087TEG8"/>
<feature type="non-terminal residue" evidence="2">
    <location>
        <position position="131"/>
    </location>
</feature>
<dbReference type="Proteomes" id="UP000054359">
    <property type="component" value="Unassembled WGS sequence"/>
</dbReference>
<dbReference type="OrthoDB" id="8123891at2759"/>
<feature type="domain" description="Pre-C2HC" evidence="1">
    <location>
        <begin position="23"/>
        <end position="89"/>
    </location>
</feature>
<evidence type="ECO:0000259" key="1">
    <source>
        <dbReference type="Pfam" id="PF07530"/>
    </source>
</evidence>
<organism evidence="2 3">
    <name type="scientific">Stegodyphus mimosarum</name>
    <name type="common">African social velvet spider</name>
    <dbReference type="NCBI Taxonomy" id="407821"/>
    <lineage>
        <taxon>Eukaryota</taxon>
        <taxon>Metazoa</taxon>
        <taxon>Ecdysozoa</taxon>
        <taxon>Arthropoda</taxon>
        <taxon>Chelicerata</taxon>
        <taxon>Arachnida</taxon>
        <taxon>Araneae</taxon>
        <taxon>Araneomorphae</taxon>
        <taxon>Entelegynae</taxon>
        <taxon>Eresoidea</taxon>
        <taxon>Eresidae</taxon>
        <taxon>Stegodyphus</taxon>
    </lineage>
</organism>
<proteinExistence type="predicted"/>
<protein>
    <recommendedName>
        <fullName evidence="1">Pre-C2HC domain-containing protein</fullName>
    </recommendedName>
</protein>
<dbReference type="InterPro" id="IPR006579">
    <property type="entry name" value="Pre_C2HC_dom"/>
</dbReference>
<keyword evidence="3" id="KW-1185">Reference proteome</keyword>
<dbReference type="EMBL" id="KK114854">
    <property type="protein sequence ID" value="KFM63507.1"/>
    <property type="molecule type" value="Genomic_DNA"/>
</dbReference>
<accession>A0A087TEG8</accession>
<reference evidence="2 3" key="1">
    <citation type="submission" date="2013-11" db="EMBL/GenBank/DDBJ databases">
        <title>Genome sequencing of Stegodyphus mimosarum.</title>
        <authorList>
            <person name="Bechsgaard J."/>
        </authorList>
    </citation>
    <scope>NUCLEOTIDE SEQUENCE [LARGE SCALE GENOMIC DNA]</scope>
</reference>
<evidence type="ECO:0000313" key="2">
    <source>
        <dbReference type="EMBL" id="KFM63507.1"/>
    </source>
</evidence>
<evidence type="ECO:0000313" key="3">
    <source>
        <dbReference type="Proteomes" id="UP000054359"/>
    </source>
</evidence>
<dbReference type="Pfam" id="PF07530">
    <property type="entry name" value="PRE_C2HC"/>
    <property type="match status" value="1"/>
</dbReference>
<sequence length="131" mass="15597">MYCWMIKKLKLVLRSILSYIPPNEVRNAFIEQGFQVELVVQLTKSRGLEVVKMPLFLAILPRNDKNLTILYIEFLKQLRIRVEPYHSRQGPTQCYRYQGFHHMQSVLKLLPRCVKCGSDHYQPKNLYQTQK</sequence>
<name>A0A087TEG8_STEMI</name>